<dbReference type="InterPro" id="IPR041118">
    <property type="entry name" value="Rx_N"/>
</dbReference>
<evidence type="ECO:0000256" key="1">
    <source>
        <dbReference type="ARBA" id="ARBA00022737"/>
    </source>
</evidence>
<dbReference type="EMBL" id="JRKL02006998">
    <property type="protein sequence ID" value="KAF3948250.1"/>
    <property type="molecule type" value="Genomic_DNA"/>
</dbReference>
<feature type="domain" description="Disease resistance R13L4/SHOC-2-like LRR" evidence="5">
    <location>
        <begin position="113"/>
        <end position="290"/>
    </location>
</feature>
<feature type="domain" description="Disease resistance N-terminal" evidence="4">
    <location>
        <begin position="1"/>
        <end position="47"/>
    </location>
</feature>
<evidence type="ECO:0008006" key="8">
    <source>
        <dbReference type="Google" id="ProtNLM"/>
    </source>
</evidence>
<name>A0A8J4VB53_9ROSI</name>
<dbReference type="InterPro" id="IPR032675">
    <property type="entry name" value="LRR_dom_sf"/>
</dbReference>
<dbReference type="AlphaFoldDB" id="A0A8J4VB53"/>
<dbReference type="Proteomes" id="UP000737018">
    <property type="component" value="Unassembled WGS sequence"/>
</dbReference>
<dbReference type="OrthoDB" id="1935705at2759"/>
<sequence>MQSFLADADRKGVGSEGERTWVANVRDMAYDVEDIIDKFMYHMNRQRIGGRYSWILHHSIYFPKNLWVRRQTATKIQKINGKIKGAIPERNQRYGIDRIEGTSSKDNQKWVIRSMTQLTSIGLTNVKAADEMDLCDSIHNMKLMRQLCVMVTNAEETLRMDALSSPPTNLQKLVLAGKLEKVPLWFHSLQSLTYLGLHWSRLEEDLLPQIAALPHLRHLTLTNAYVGKQLCFSTGFLQLTRLRIRNFPQLNEIIIEKGVMPNLKSLYIISCMQLNTVPKGIEYLQNLQELLLESVSMELQNRIEGEGSVDFPKVQHIPNIYIY</sequence>
<evidence type="ECO:0000313" key="6">
    <source>
        <dbReference type="EMBL" id="KAF3948250.1"/>
    </source>
</evidence>
<keyword evidence="1" id="KW-0677">Repeat</keyword>
<evidence type="ECO:0000259" key="5">
    <source>
        <dbReference type="Pfam" id="PF23598"/>
    </source>
</evidence>
<comment type="caution">
    <text evidence="6">The sequence shown here is derived from an EMBL/GenBank/DDBJ whole genome shotgun (WGS) entry which is preliminary data.</text>
</comment>
<keyword evidence="3" id="KW-0611">Plant defense</keyword>
<dbReference type="Pfam" id="PF23598">
    <property type="entry name" value="LRR_14"/>
    <property type="match status" value="1"/>
</dbReference>
<dbReference type="Gene3D" id="1.20.5.4130">
    <property type="match status" value="1"/>
</dbReference>
<evidence type="ECO:0000259" key="4">
    <source>
        <dbReference type="Pfam" id="PF18052"/>
    </source>
</evidence>
<dbReference type="CDD" id="cd14798">
    <property type="entry name" value="RX-CC_like"/>
    <property type="match status" value="1"/>
</dbReference>
<keyword evidence="7" id="KW-1185">Reference proteome</keyword>
<protein>
    <recommendedName>
        <fullName evidence="8">Rx N-terminal domain-containing protein</fullName>
    </recommendedName>
</protein>
<dbReference type="SUPFAM" id="SSF52058">
    <property type="entry name" value="L domain-like"/>
    <property type="match status" value="1"/>
</dbReference>
<evidence type="ECO:0000256" key="2">
    <source>
        <dbReference type="ARBA" id="ARBA00022741"/>
    </source>
</evidence>
<keyword evidence="2" id="KW-0547">Nucleotide-binding</keyword>
<accession>A0A8J4VB53</accession>
<gene>
    <name evidence="6" type="ORF">CMV_025731</name>
</gene>
<dbReference type="GO" id="GO:0000166">
    <property type="term" value="F:nucleotide binding"/>
    <property type="evidence" value="ECO:0007669"/>
    <property type="project" value="UniProtKB-KW"/>
</dbReference>
<dbReference type="Gene3D" id="3.80.10.10">
    <property type="entry name" value="Ribonuclease Inhibitor"/>
    <property type="match status" value="1"/>
</dbReference>
<dbReference type="GO" id="GO:0006952">
    <property type="term" value="P:defense response"/>
    <property type="evidence" value="ECO:0007669"/>
    <property type="project" value="UniProtKB-KW"/>
</dbReference>
<reference evidence="6" key="1">
    <citation type="submission" date="2020-03" db="EMBL/GenBank/DDBJ databases">
        <title>Castanea mollissima Vanexum genome sequencing.</title>
        <authorList>
            <person name="Staton M."/>
        </authorList>
    </citation>
    <scope>NUCLEOTIDE SEQUENCE</scope>
    <source>
        <tissue evidence="6">Leaf</tissue>
    </source>
</reference>
<dbReference type="PANTHER" id="PTHR19338:SF59">
    <property type="entry name" value="OS10G0162832 PROTEIN"/>
    <property type="match status" value="1"/>
</dbReference>
<proteinExistence type="predicted"/>
<evidence type="ECO:0000313" key="7">
    <source>
        <dbReference type="Proteomes" id="UP000737018"/>
    </source>
</evidence>
<dbReference type="InterPro" id="IPR055414">
    <property type="entry name" value="LRR_R13L4/SHOC2-like"/>
</dbReference>
<dbReference type="InterPro" id="IPR038005">
    <property type="entry name" value="RX-like_CC"/>
</dbReference>
<evidence type="ECO:0000256" key="3">
    <source>
        <dbReference type="ARBA" id="ARBA00022821"/>
    </source>
</evidence>
<dbReference type="Pfam" id="PF18052">
    <property type="entry name" value="Rx_N"/>
    <property type="match status" value="1"/>
</dbReference>
<organism evidence="6 7">
    <name type="scientific">Castanea mollissima</name>
    <name type="common">Chinese chestnut</name>
    <dbReference type="NCBI Taxonomy" id="60419"/>
    <lineage>
        <taxon>Eukaryota</taxon>
        <taxon>Viridiplantae</taxon>
        <taxon>Streptophyta</taxon>
        <taxon>Embryophyta</taxon>
        <taxon>Tracheophyta</taxon>
        <taxon>Spermatophyta</taxon>
        <taxon>Magnoliopsida</taxon>
        <taxon>eudicotyledons</taxon>
        <taxon>Gunneridae</taxon>
        <taxon>Pentapetalae</taxon>
        <taxon>rosids</taxon>
        <taxon>fabids</taxon>
        <taxon>Fagales</taxon>
        <taxon>Fagaceae</taxon>
        <taxon>Castanea</taxon>
    </lineage>
</organism>
<dbReference type="PANTHER" id="PTHR19338">
    <property type="entry name" value="TRANSLOCASE OF INNER MITOCHONDRIAL MEMBRANE 13 HOMOLOG"/>
    <property type="match status" value="1"/>
</dbReference>